<dbReference type="SMART" id="SM00360">
    <property type="entry name" value="RRM"/>
    <property type="match status" value="1"/>
</dbReference>
<feature type="compositionally biased region" description="Basic and acidic residues" evidence="2">
    <location>
        <begin position="318"/>
        <end position="328"/>
    </location>
</feature>
<dbReference type="OrthoDB" id="6159137at2759"/>
<feature type="region of interest" description="Disordered" evidence="2">
    <location>
        <begin position="1"/>
        <end position="108"/>
    </location>
</feature>
<organism evidence="4 5">
    <name type="scientific">Sphaeroforma arctica JP610</name>
    <dbReference type="NCBI Taxonomy" id="667725"/>
    <lineage>
        <taxon>Eukaryota</taxon>
        <taxon>Ichthyosporea</taxon>
        <taxon>Ichthyophonida</taxon>
        <taxon>Sphaeroforma</taxon>
    </lineage>
</organism>
<sequence length="411" mass="44257">MDEDMAQESHQAMESRTRSRSPIHAHDFQNDGRHTAGEEHGGSNAMSNQNTGHGGPDESAREGADFDGDSREDDGQSGERQRYSSGSGHGARNRDRGSRGGGGDGDEEVLHVTALNPSTRDADLQEAFAVYGRVKSARVMRDPHTQESRGFGFVTMYGAEAAAMCIAKLNSSTLNGKQIVVAKARRNRAHSPTPGRYRGHKSFESIGGGGGPPRRDSRDLRDSRNSFASGGYGGGVFGGRGGVGASMQPALMQDVADPLYRQRMIDFHTTELNRLYDYERELDGRRDPYRDDGARDNKRYSARDMGGRGGSSGYSSGRNHDPFDRRSVAEPLISNRERNYGGGGSVGGPGGRESSRYTAGSGGSRGGPEGGYSGGSNRGEVRVEGDRDYRMGGGGSGRGERRERSRSPYRM</sequence>
<dbReference type="GO" id="GO:0003723">
    <property type="term" value="F:RNA binding"/>
    <property type="evidence" value="ECO:0007669"/>
    <property type="project" value="UniProtKB-UniRule"/>
</dbReference>
<feature type="region of interest" description="Disordered" evidence="2">
    <location>
        <begin position="184"/>
        <end position="227"/>
    </location>
</feature>
<feature type="region of interest" description="Disordered" evidence="2">
    <location>
        <begin position="284"/>
        <end position="411"/>
    </location>
</feature>
<dbReference type="Pfam" id="PF00076">
    <property type="entry name" value="RRM_1"/>
    <property type="match status" value="1"/>
</dbReference>
<name>A0A0L0G2B8_9EUKA</name>
<dbReference type="RefSeq" id="XP_014156240.1">
    <property type="nucleotide sequence ID" value="XM_014300765.1"/>
</dbReference>
<evidence type="ECO:0000313" key="4">
    <source>
        <dbReference type="EMBL" id="KNC82338.1"/>
    </source>
</evidence>
<keyword evidence="5" id="KW-1185">Reference proteome</keyword>
<dbReference type="CDD" id="cd00590">
    <property type="entry name" value="RRM_SF"/>
    <property type="match status" value="1"/>
</dbReference>
<dbReference type="STRING" id="667725.A0A0L0G2B8"/>
<feature type="compositionally biased region" description="Basic and acidic residues" evidence="2">
    <location>
        <begin position="284"/>
        <end position="306"/>
    </location>
</feature>
<feature type="compositionally biased region" description="Gly residues" evidence="2">
    <location>
        <begin position="360"/>
        <end position="377"/>
    </location>
</feature>
<proteinExistence type="predicted"/>
<reference evidence="4 5" key="1">
    <citation type="submission" date="2011-02" db="EMBL/GenBank/DDBJ databases">
        <title>The Genome Sequence of Sphaeroforma arctica JP610.</title>
        <authorList>
            <consortium name="The Broad Institute Genome Sequencing Platform"/>
            <person name="Russ C."/>
            <person name="Cuomo C."/>
            <person name="Young S.K."/>
            <person name="Zeng Q."/>
            <person name="Gargeya S."/>
            <person name="Alvarado L."/>
            <person name="Berlin A."/>
            <person name="Chapman S.B."/>
            <person name="Chen Z."/>
            <person name="Freedman E."/>
            <person name="Gellesch M."/>
            <person name="Goldberg J."/>
            <person name="Griggs A."/>
            <person name="Gujja S."/>
            <person name="Heilman E."/>
            <person name="Heiman D."/>
            <person name="Howarth C."/>
            <person name="Mehta T."/>
            <person name="Neiman D."/>
            <person name="Pearson M."/>
            <person name="Roberts A."/>
            <person name="Saif S."/>
            <person name="Shea T."/>
            <person name="Shenoy N."/>
            <person name="Sisk P."/>
            <person name="Stolte C."/>
            <person name="Sykes S."/>
            <person name="White J."/>
            <person name="Yandava C."/>
            <person name="Burger G."/>
            <person name="Gray M.W."/>
            <person name="Holland P.W.H."/>
            <person name="King N."/>
            <person name="Lang F.B.F."/>
            <person name="Roger A.J."/>
            <person name="Ruiz-Trillo I."/>
            <person name="Haas B."/>
            <person name="Nusbaum C."/>
            <person name="Birren B."/>
        </authorList>
    </citation>
    <scope>NUCLEOTIDE SEQUENCE [LARGE SCALE GENOMIC DNA]</scope>
    <source>
        <strain evidence="4 5">JP610</strain>
    </source>
</reference>
<keyword evidence="1" id="KW-0694">RNA-binding</keyword>
<feature type="domain" description="RRM" evidence="3">
    <location>
        <begin position="108"/>
        <end position="186"/>
    </location>
</feature>
<dbReference type="PANTHER" id="PTHR15241:SF304">
    <property type="entry name" value="RRM DOMAIN-CONTAINING PROTEIN"/>
    <property type="match status" value="1"/>
</dbReference>
<feature type="compositionally biased region" description="Basic and acidic residues" evidence="2">
    <location>
        <begin position="379"/>
        <end position="390"/>
    </location>
</feature>
<evidence type="ECO:0000256" key="1">
    <source>
        <dbReference type="PROSITE-ProRule" id="PRU00176"/>
    </source>
</evidence>
<dbReference type="eggNOG" id="KOG4661">
    <property type="taxonomic scope" value="Eukaryota"/>
</dbReference>
<feature type="compositionally biased region" description="Basic and acidic residues" evidence="2">
    <location>
        <begin position="398"/>
        <end position="411"/>
    </location>
</feature>
<feature type="compositionally biased region" description="Basic and acidic residues" evidence="2">
    <location>
        <begin position="213"/>
        <end position="224"/>
    </location>
</feature>
<dbReference type="InterPro" id="IPR000504">
    <property type="entry name" value="RRM_dom"/>
</dbReference>
<feature type="compositionally biased region" description="Basic and acidic residues" evidence="2">
    <location>
        <begin position="73"/>
        <end position="82"/>
    </location>
</feature>
<dbReference type="PROSITE" id="PS50102">
    <property type="entry name" value="RRM"/>
    <property type="match status" value="1"/>
</dbReference>
<dbReference type="Proteomes" id="UP000054560">
    <property type="component" value="Unassembled WGS sequence"/>
</dbReference>
<evidence type="ECO:0000256" key="2">
    <source>
        <dbReference type="SAM" id="MobiDB-lite"/>
    </source>
</evidence>
<evidence type="ECO:0000259" key="3">
    <source>
        <dbReference type="PROSITE" id="PS50102"/>
    </source>
</evidence>
<accession>A0A0L0G2B8</accession>
<feature type="compositionally biased region" description="Basic and acidic residues" evidence="2">
    <location>
        <begin position="24"/>
        <end position="41"/>
    </location>
</feature>
<dbReference type="GeneID" id="25905881"/>
<dbReference type="InterPro" id="IPR035979">
    <property type="entry name" value="RBD_domain_sf"/>
</dbReference>
<gene>
    <name evidence="4" type="ORF">SARC_05377</name>
</gene>
<evidence type="ECO:0000313" key="5">
    <source>
        <dbReference type="Proteomes" id="UP000054560"/>
    </source>
</evidence>
<dbReference type="Gene3D" id="3.30.70.330">
    <property type="match status" value="1"/>
</dbReference>
<dbReference type="PANTHER" id="PTHR15241">
    <property type="entry name" value="TRANSFORMER-2-RELATED"/>
    <property type="match status" value="1"/>
</dbReference>
<feature type="compositionally biased region" description="Gly residues" evidence="2">
    <location>
        <begin position="340"/>
        <end position="351"/>
    </location>
</feature>
<dbReference type="AlphaFoldDB" id="A0A0L0G2B8"/>
<dbReference type="SUPFAM" id="SSF54928">
    <property type="entry name" value="RNA-binding domain, RBD"/>
    <property type="match status" value="1"/>
</dbReference>
<protein>
    <recommendedName>
        <fullName evidence="3">RRM domain-containing protein</fullName>
    </recommendedName>
</protein>
<dbReference type="InterPro" id="IPR012677">
    <property type="entry name" value="Nucleotide-bd_a/b_plait_sf"/>
</dbReference>
<dbReference type="EMBL" id="KQ241936">
    <property type="protein sequence ID" value="KNC82338.1"/>
    <property type="molecule type" value="Genomic_DNA"/>
</dbReference>
<feature type="compositionally biased region" description="Basic and acidic residues" evidence="2">
    <location>
        <begin position="55"/>
        <end position="64"/>
    </location>
</feature>